<name>A0A6I4RGP5_9STRE</name>
<reference evidence="2 4" key="1">
    <citation type="submission" date="2019-10" db="EMBL/GenBank/DDBJ databases">
        <title>Streptococcis sp, isolated from the respiratory tract of Marmot.</title>
        <authorList>
            <person name="Zhang G."/>
        </authorList>
    </citation>
    <scope>NUCLEOTIDE SEQUENCE [LARGE SCALE GENOMIC DNA]</scope>
    <source>
        <strain evidence="2">Zg-70</strain>
        <strain evidence="4">zg-70</strain>
    </source>
</reference>
<dbReference type="Proteomes" id="UP000435060">
    <property type="component" value="Unassembled WGS sequence"/>
</dbReference>
<proteinExistence type="predicted"/>
<keyword evidence="3" id="KW-1185">Reference proteome</keyword>
<protein>
    <submittedName>
        <fullName evidence="2">Uncharacterized protein</fullName>
    </submittedName>
</protein>
<evidence type="ECO:0000313" key="3">
    <source>
        <dbReference type="Proteomes" id="UP000435060"/>
    </source>
</evidence>
<dbReference type="EMBL" id="WUBJ01000007">
    <property type="protein sequence ID" value="MWV56564.1"/>
    <property type="molecule type" value="Genomic_DNA"/>
</dbReference>
<dbReference type="Proteomes" id="UP000435423">
    <property type="component" value="Unassembled WGS sequence"/>
</dbReference>
<evidence type="ECO:0000313" key="4">
    <source>
        <dbReference type="Proteomes" id="UP000435423"/>
    </source>
</evidence>
<accession>A0A6I4RGP5</accession>
<dbReference type="RefSeq" id="WP_154608660.1">
    <property type="nucleotide sequence ID" value="NZ_CP072115.1"/>
</dbReference>
<comment type="caution">
    <text evidence="2">The sequence shown here is derived from an EMBL/GenBank/DDBJ whole genome shotgun (WGS) entry which is preliminary data.</text>
</comment>
<evidence type="ECO:0000313" key="1">
    <source>
        <dbReference type="EMBL" id="MTB64703.1"/>
    </source>
</evidence>
<dbReference type="AlphaFoldDB" id="A0A6I4RGP5"/>
<sequence length="69" mass="7753">MLTVTERVRLREDVEQYIERNHHVEPATVEVVSDVVLNNWFAELDAGGSHLTADLIAADIVDIANKYCS</sequence>
<organism evidence="2 4">
    <name type="scientific">Streptococcus zhangguiae</name>
    <dbReference type="NCBI Taxonomy" id="2664091"/>
    <lineage>
        <taxon>Bacteria</taxon>
        <taxon>Bacillati</taxon>
        <taxon>Bacillota</taxon>
        <taxon>Bacilli</taxon>
        <taxon>Lactobacillales</taxon>
        <taxon>Streptococcaceae</taxon>
        <taxon>Streptococcus</taxon>
    </lineage>
</organism>
<gene>
    <name evidence="1" type="ORF">GGG87_06820</name>
    <name evidence="2" type="ORF">GGH11_06205</name>
</gene>
<reference evidence="1 3" key="2">
    <citation type="submission" date="2019-11" db="EMBL/GenBank/DDBJ databases">
        <title>Streptococcis sp. isolated from the respiratory tract of Marmot.</title>
        <authorList>
            <person name="Zhang G."/>
        </authorList>
    </citation>
    <scope>NUCLEOTIDE SEQUENCE [LARGE SCALE GENOMIC DNA]</scope>
    <source>
        <strain evidence="3">zg-86</strain>
        <strain evidence="1">Zg-86</strain>
    </source>
</reference>
<evidence type="ECO:0000313" key="2">
    <source>
        <dbReference type="EMBL" id="MWV56564.1"/>
    </source>
</evidence>
<dbReference type="EMBL" id="WLCG01000008">
    <property type="protein sequence ID" value="MTB64703.1"/>
    <property type="molecule type" value="Genomic_DNA"/>
</dbReference>